<evidence type="ECO:0000256" key="3">
    <source>
        <dbReference type="ARBA" id="ARBA00022833"/>
    </source>
</evidence>
<evidence type="ECO:0000313" key="9">
    <source>
        <dbReference type="Proteomes" id="UP000054544"/>
    </source>
</evidence>
<feature type="compositionally biased region" description="Low complexity" evidence="6">
    <location>
        <begin position="576"/>
        <end position="592"/>
    </location>
</feature>
<feature type="compositionally biased region" description="Polar residues" evidence="6">
    <location>
        <begin position="292"/>
        <end position="302"/>
    </location>
</feature>
<dbReference type="EMBL" id="KE384734">
    <property type="protein sequence ID" value="KJK78492.1"/>
    <property type="molecule type" value="Genomic_DNA"/>
</dbReference>
<feature type="region of interest" description="Disordered" evidence="6">
    <location>
        <begin position="113"/>
        <end position="185"/>
    </location>
</feature>
<keyword evidence="3" id="KW-0862">Zinc</keyword>
<evidence type="ECO:0000256" key="4">
    <source>
        <dbReference type="ARBA" id="ARBA00022853"/>
    </source>
</evidence>
<dbReference type="STRING" id="1291518.A0A0D9NWS3"/>
<feature type="region of interest" description="Disordered" evidence="6">
    <location>
        <begin position="1"/>
        <end position="35"/>
    </location>
</feature>
<feature type="region of interest" description="Disordered" evidence="6">
    <location>
        <begin position="369"/>
        <end position="494"/>
    </location>
</feature>
<feature type="compositionally biased region" description="Low complexity" evidence="6">
    <location>
        <begin position="444"/>
        <end position="454"/>
    </location>
</feature>
<dbReference type="GO" id="GO:0008270">
    <property type="term" value="F:zinc ion binding"/>
    <property type="evidence" value="ECO:0007669"/>
    <property type="project" value="UniProtKB-KW"/>
</dbReference>
<dbReference type="SMART" id="SM00249">
    <property type="entry name" value="PHD"/>
    <property type="match status" value="1"/>
</dbReference>
<gene>
    <name evidence="8" type="ORF">H634G_06190</name>
</gene>
<dbReference type="InterPro" id="IPR011011">
    <property type="entry name" value="Znf_FYVE_PHD"/>
</dbReference>
<dbReference type="GO" id="GO:0006355">
    <property type="term" value="P:regulation of DNA-templated transcription"/>
    <property type="evidence" value="ECO:0007669"/>
    <property type="project" value="TreeGrafter"/>
</dbReference>
<dbReference type="InterPro" id="IPR001965">
    <property type="entry name" value="Znf_PHD"/>
</dbReference>
<evidence type="ECO:0000256" key="1">
    <source>
        <dbReference type="ARBA" id="ARBA00022723"/>
    </source>
</evidence>
<keyword evidence="4" id="KW-0156">Chromatin regulator</keyword>
<protein>
    <recommendedName>
        <fullName evidence="7">PHD-type domain-containing protein</fullName>
    </recommendedName>
</protein>
<dbReference type="OrthoDB" id="419183at2759"/>
<feature type="compositionally biased region" description="Polar residues" evidence="6">
    <location>
        <begin position="520"/>
        <end position="533"/>
    </location>
</feature>
<dbReference type="GO" id="GO:0070210">
    <property type="term" value="C:Rpd3L-Expanded complex"/>
    <property type="evidence" value="ECO:0007669"/>
    <property type="project" value="TreeGrafter"/>
</dbReference>
<dbReference type="GO" id="GO:0006325">
    <property type="term" value="P:chromatin organization"/>
    <property type="evidence" value="ECO:0007669"/>
    <property type="project" value="UniProtKB-KW"/>
</dbReference>
<evidence type="ECO:0000313" key="8">
    <source>
        <dbReference type="EMBL" id="KJK78492.1"/>
    </source>
</evidence>
<feature type="compositionally biased region" description="Acidic residues" evidence="6">
    <location>
        <begin position="538"/>
        <end position="548"/>
    </location>
</feature>
<dbReference type="InterPro" id="IPR019787">
    <property type="entry name" value="Znf_PHD-finger"/>
</dbReference>
<dbReference type="PROSITE" id="PS01359">
    <property type="entry name" value="ZF_PHD_1"/>
    <property type="match status" value="1"/>
</dbReference>
<dbReference type="PROSITE" id="PS50016">
    <property type="entry name" value="ZF_PHD_2"/>
    <property type="match status" value="1"/>
</dbReference>
<evidence type="ECO:0000259" key="7">
    <source>
        <dbReference type="PROSITE" id="PS50016"/>
    </source>
</evidence>
<feature type="compositionally biased region" description="Polar residues" evidence="6">
    <location>
        <begin position="136"/>
        <end position="145"/>
    </location>
</feature>
<dbReference type="Proteomes" id="UP000054544">
    <property type="component" value="Unassembled WGS sequence"/>
</dbReference>
<dbReference type="GO" id="GO:0034967">
    <property type="term" value="C:Set3 complex"/>
    <property type="evidence" value="ECO:0007669"/>
    <property type="project" value="TreeGrafter"/>
</dbReference>
<feature type="domain" description="PHD-type" evidence="7">
    <location>
        <begin position="667"/>
        <end position="718"/>
    </location>
</feature>
<keyword evidence="2 5" id="KW-0863">Zinc-finger</keyword>
<feature type="compositionally biased region" description="Basic and acidic residues" evidence="6">
    <location>
        <begin position="388"/>
        <end position="407"/>
    </location>
</feature>
<dbReference type="PANTHER" id="PTHR46462:SF3">
    <property type="entry name" value="UPSET, ISOFORM A"/>
    <property type="match status" value="1"/>
</dbReference>
<feature type="region of interest" description="Disordered" evidence="6">
    <location>
        <begin position="513"/>
        <end position="613"/>
    </location>
</feature>
<reference evidence="9" key="1">
    <citation type="journal article" date="2014" name="BMC Genomics">
        <title>The genome sequence of the biocontrol fungus Metarhizium anisopliae and comparative genomics of Metarhizium species.</title>
        <authorList>
            <person name="Pattemore J.A."/>
            <person name="Hane J.K."/>
            <person name="Williams A.H."/>
            <person name="Wilson B.A."/>
            <person name="Stodart B.J."/>
            <person name="Ash G.J."/>
        </authorList>
    </citation>
    <scope>NUCLEOTIDE SEQUENCE [LARGE SCALE GENOMIC DNA]</scope>
    <source>
        <strain evidence="9">BRIP 53293</strain>
    </source>
</reference>
<accession>A0A0D9NWS3</accession>
<keyword evidence="1" id="KW-0479">Metal-binding</keyword>
<dbReference type="Pfam" id="PF20826">
    <property type="entry name" value="PHD_5"/>
    <property type="match status" value="1"/>
</dbReference>
<evidence type="ECO:0000256" key="2">
    <source>
        <dbReference type="ARBA" id="ARBA00022771"/>
    </source>
</evidence>
<evidence type="ECO:0000256" key="6">
    <source>
        <dbReference type="SAM" id="MobiDB-lite"/>
    </source>
</evidence>
<sequence>MSEDHPAASSFGEPNAQPPTPKQTPTSAVFPSPVFETPKHYQGSFVEAGGLTPRFAEEYSVFNATPGNLRGTQGPFPDLIPVAPVSSSASHKRLLSAEGLAIEIAAHTNHFPPNPNVTLPPVAPVHRLPSSPNPPTTDTASSTAGFKSPLNPKLSETPTSSPKKARRCTTAEEPTQVISPPPTARKGERWLAPGLNMQNDQSFGRSDFHDLSHQEMAALMSSATDMFGYPMSAPAATNSNFWDPTMSMNMDIDFTAAGTNMFQPPTPSSHRHTGSFDWNSEIQLFQDPNAPPSSNQENVQPTKEQRPLAPKPTASDIVCTGAHDSSLLASFAPVLEDPFNMISAGDAVDPGLLFSRPQSAPIAASFGTTVQSGTAEAAIQSRKTPVGEGRRSGSVRDRKNSTKDPERATASSPVKSSGRPGLGRSMSENRGRKTVRRGSLPMLAPAARAAAPDPGLRGSKSTGRLPGRISPLKTQQRLSSLASIPEMSPQARQHRSVRLSINAHGRATVETLLGRGGTAMTRSQSSQDLSTHRSWSSAEDDSDTDDEPIIIPSRNNSFKASFALPDPRKPVGSIFSSRRSASDRSNSNSANEGESEAETVINEKPGKYGDATSELRKVVEDRQKRSLRLGSAISSQRSLNTIIRNFPGGIISPTSLTESSYGPDSYNVRCVCNNSKADETDGFLVQCESCEMWLHGNCINITRRTMPTVYICGFCANTPNMAGRRTRDNALGIGSSLSPLANKSFRSFR</sequence>
<dbReference type="Gene3D" id="3.30.40.10">
    <property type="entry name" value="Zinc/RING finger domain, C3HC4 (zinc finger)"/>
    <property type="match status" value="1"/>
</dbReference>
<proteinExistence type="predicted"/>
<keyword evidence="9" id="KW-1185">Reference proteome</keyword>
<feature type="region of interest" description="Disordered" evidence="6">
    <location>
        <begin position="284"/>
        <end position="317"/>
    </location>
</feature>
<dbReference type="InterPro" id="IPR013083">
    <property type="entry name" value="Znf_RING/FYVE/PHD"/>
</dbReference>
<name>A0A0D9NWS3_METAN</name>
<dbReference type="SUPFAM" id="SSF57903">
    <property type="entry name" value="FYVE/PHD zinc finger"/>
    <property type="match status" value="1"/>
</dbReference>
<dbReference type="AlphaFoldDB" id="A0A0D9NWS3"/>
<feature type="compositionally biased region" description="Polar residues" evidence="6">
    <location>
        <begin position="472"/>
        <end position="482"/>
    </location>
</feature>
<dbReference type="PANTHER" id="PTHR46462">
    <property type="entry name" value="UPSET, ISOFORM A"/>
    <property type="match status" value="1"/>
</dbReference>
<organism evidence="8 9">
    <name type="scientific">Metarhizium anisopliae BRIP 53293</name>
    <dbReference type="NCBI Taxonomy" id="1291518"/>
    <lineage>
        <taxon>Eukaryota</taxon>
        <taxon>Fungi</taxon>
        <taxon>Dikarya</taxon>
        <taxon>Ascomycota</taxon>
        <taxon>Pezizomycotina</taxon>
        <taxon>Sordariomycetes</taxon>
        <taxon>Hypocreomycetidae</taxon>
        <taxon>Hypocreales</taxon>
        <taxon>Clavicipitaceae</taxon>
        <taxon>Metarhizium</taxon>
    </lineage>
</organism>
<evidence type="ECO:0000256" key="5">
    <source>
        <dbReference type="PROSITE-ProRule" id="PRU00146"/>
    </source>
</evidence>
<dbReference type="InterPro" id="IPR019786">
    <property type="entry name" value="Zinc_finger_PHD-type_CS"/>
</dbReference>